<reference evidence="5 6" key="1">
    <citation type="journal article" date="2023" name="IScience">
        <title>Expanded male sex-determining region conserved during the evolution of homothallism in the green alga Volvox.</title>
        <authorList>
            <person name="Yamamoto K."/>
            <person name="Matsuzaki R."/>
            <person name="Mahakham W."/>
            <person name="Heman W."/>
            <person name="Sekimoto H."/>
            <person name="Kawachi M."/>
            <person name="Minakuchi Y."/>
            <person name="Toyoda A."/>
            <person name="Nozaki H."/>
        </authorList>
    </citation>
    <scope>NUCLEOTIDE SEQUENCE [LARGE SCALE GENOMIC DNA]</scope>
    <source>
        <strain evidence="5 6">NIES-4468</strain>
    </source>
</reference>
<dbReference type="Pfam" id="PF00249">
    <property type="entry name" value="Myb_DNA-binding"/>
    <property type="match status" value="2"/>
</dbReference>
<feature type="region of interest" description="Disordered" evidence="2">
    <location>
        <begin position="63"/>
        <end position="101"/>
    </location>
</feature>
<feature type="compositionally biased region" description="Basic and acidic residues" evidence="2">
    <location>
        <begin position="84"/>
        <end position="101"/>
    </location>
</feature>
<evidence type="ECO:0000256" key="2">
    <source>
        <dbReference type="SAM" id="MobiDB-lite"/>
    </source>
</evidence>
<dbReference type="SMART" id="SM00717">
    <property type="entry name" value="SANT"/>
    <property type="match status" value="2"/>
</dbReference>
<dbReference type="CDD" id="cd00167">
    <property type="entry name" value="SANT"/>
    <property type="match status" value="2"/>
</dbReference>
<evidence type="ECO:0000259" key="3">
    <source>
        <dbReference type="PROSITE" id="PS50090"/>
    </source>
</evidence>
<keyword evidence="6" id="KW-1185">Reference proteome</keyword>
<feature type="compositionally biased region" description="Low complexity" evidence="2">
    <location>
        <begin position="313"/>
        <end position="329"/>
    </location>
</feature>
<dbReference type="PANTHER" id="PTHR45614">
    <property type="entry name" value="MYB PROTEIN-RELATED"/>
    <property type="match status" value="1"/>
</dbReference>
<dbReference type="PROSITE" id="PS50090">
    <property type="entry name" value="MYB_LIKE"/>
    <property type="match status" value="2"/>
</dbReference>
<dbReference type="Gene3D" id="1.10.10.60">
    <property type="entry name" value="Homeodomain-like"/>
    <property type="match status" value="2"/>
</dbReference>
<dbReference type="SUPFAM" id="SSF46689">
    <property type="entry name" value="Homeodomain-like"/>
    <property type="match status" value="1"/>
</dbReference>
<evidence type="ECO:0000256" key="1">
    <source>
        <dbReference type="SAM" id="Coils"/>
    </source>
</evidence>
<feature type="compositionally biased region" description="Acidic residues" evidence="2">
    <location>
        <begin position="249"/>
        <end position="263"/>
    </location>
</feature>
<dbReference type="PROSITE" id="PS51294">
    <property type="entry name" value="HTH_MYB"/>
    <property type="match status" value="2"/>
</dbReference>
<dbReference type="PANTHER" id="PTHR45614:SF229">
    <property type="entry name" value="MYB TRANSCRIPTION FACTOR-LIKE PROTEIN-RELATED"/>
    <property type="match status" value="1"/>
</dbReference>
<feature type="domain" description="Myb-like" evidence="3">
    <location>
        <begin position="91"/>
        <end position="142"/>
    </location>
</feature>
<comment type="caution">
    <text evidence="5">The sequence shown here is derived from an EMBL/GenBank/DDBJ whole genome shotgun (WGS) entry which is preliminary data.</text>
</comment>
<proteinExistence type="predicted"/>
<feature type="domain" description="Myb-like" evidence="3">
    <location>
        <begin position="143"/>
        <end position="193"/>
    </location>
</feature>
<accession>A0ABQ5SD18</accession>
<protein>
    <submittedName>
        <fullName evidence="5">Uncharacterized protein</fullName>
    </submittedName>
</protein>
<feature type="region of interest" description="Disordered" evidence="2">
    <location>
        <begin position="309"/>
        <end position="394"/>
    </location>
</feature>
<dbReference type="InterPro" id="IPR050560">
    <property type="entry name" value="MYB_TF"/>
</dbReference>
<gene>
    <name evidence="5" type="ORF">VaNZ11_011765</name>
</gene>
<dbReference type="Proteomes" id="UP001165090">
    <property type="component" value="Unassembled WGS sequence"/>
</dbReference>
<dbReference type="InterPro" id="IPR001005">
    <property type="entry name" value="SANT/Myb"/>
</dbReference>
<dbReference type="EMBL" id="BSDZ01000078">
    <property type="protein sequence ID" value="GLI67541.1"/>
    <property type="molecule type" value="Genomic_DNA"/>
</dbReference>
<evidence type="ECO:0000313" key="5">
    <source>
        <dbReference type="EMBL" id="GLI67541.1"/>
    </source>
</evidence>
<feature type="compositionally biased region" description="Basic residues" evidence="2">
    <location>
        <begin position="73"/>
        <end position="83"/>
    </location>
</feature>
<keyword evidence="1" id="KW-0175">Coiled coil</keyword>
<feature type="domain" description="HTH myb-type" evidence="4">
    <location>
        <begin position="147"/>
        <end position="197"/>
    </location>
</feature>
<dbReference type="InterPro" id="IPR017930">
    <property type="entry name" value="Myb_dom"/>
</dbReference>
<organism evidence="5 6">
    <name type="scientific">Volvox africanus</name>
    <dbReference type="NCBI Taxonomy" id="51714"/>
    <lineage>
        <taxon>Eukaryota</taxon>
        <taxon>Viridiplantae</taxon>
        <taxon>Chlorophyta</taxon>
        <taxon>core chlorophytes</taxon>
        <taxon>Chlorophyceae</taxon>
        <taxon>CS clade</taxon>
        <taxon>Chlamydomonadales</taxon>
        <taxon>Volvocaceae</taxon>
        <taxon>Volvox</taxon>
    </lineage>
</organism>
<feature type="non-terminal residue" evidence="5">
    <location>
        <position position="1"/>
    </location>
</feature>
<evidence type="ECO:0000313" key="6">
    <source>
        <dbReference type="Proteomes" id="UP001165090"/>
    </source>
</evidence>
<evidence type="ECO:0000259" key="4">
    <source>
        <dbReference type="PROSITE" id="PS51294"/>
    </source>
</evidence>
<name>A0ABQ5SD18_9CHLO</name>
<dbReference type="InterPro" id="IPR009057">
    <property type="entry name" value="Homeodomain-like_sf"/>
</dbReference>
<feature type="domain" description="HTH myb-type" evidence="4">
    <location>
        <begin position="91"/>
        <end position="146"/>
    </location>
</feature>
<feature type="region of interest" description="Disordered" evidence="2">
    <location>
        <begin position="241"/>
        <end position="266"/>
    </location>
</feature>
<feature type="compositionally biased region" description="Low complexity" evidence="2">
    <location>
        <begin position="343"/>
        <end position="356"/>
    </location>
</feature>
<feature type="coiled-coil region" evidence="1">
    <location>
        <begin position="615"/>
        <end position="685"/>
    </location>
</feature>
<sequence>TGLYFCYLAGAEIVLHALYPRNSYYTNFSRQPQHPEYCTTHNTHCLRNSFVCAQKGLSGRMTGRKVVEGGRSARPRVSAKRHSSFREDDIGEGEKRGPWTPEEDKQLTELVTTCGAQRWSTIAESIPGRSGKSCRLRWWNHLSPQVKKGPFSEFEDAVIVRSHEKYGNKWSVIAKLLPGRTDNAVKNRWNSTLKRKHTGGTLNNTFVDTYQELEPLMGDPEAAKEAAEYSSSLEGSGFALSGTNICTGSEEDEHEDAEAENDDQDHLTDDHEEALTMTAAAPRSVARRAAVAQVATANMAHTLRSMSYERHQQVQTQGQGSQGRKSTPESTEEEEVMEEKPFTSSHTLSLSPSRSPVPAAAGGGSQPGEAHSEQVEPQPQIDAPEIKPQPPLRPAIADNAVGVVSLLTASAPIQCPDPPNKRLRLSPCTELQLPLRQASMSSSVVEQPSLPAFCLGPRIGSAEECCPVLDLVAVSSCVMRVEAPPPAVSCSGQCPSVPLVGNPNAMGGGLGGCGLVPAPLLLQQQQQLPLHLQQQQQPIAESIPPVASTPALLDPPEDLEWQTIMESLETTMQTEDVFNAPDDWVDVLLQQQQQSQPQPQHLQQQQLQPPLQPLQQLQQQQLQQQQLQQQQLQQQQLQQQQLQQQQLQQQQLQQQQLQQQQLQQQQLQQQQLQQQQLQQQQLQQQQPLLQQLQQHAQPHLHLQQQLQQLQQQQQQPHSQLQQQQQQTLAVPGGFSLASASCSAQPTSSGAGVSQWTCMPQAAPAPQLTIPLQLQTTMLSSEAPLTLPAASNKWSSPLMLTAAQKRHRTLMAPVAQQMQQFPAAQLSLRTLSDLPWGPQDLDIPLTLPGEACNGVLSQQLLSHQPSPFFQQPCYPSATYDFGRLGCGGGFSDPLAFLV</sequence>